<feature type="region of interest" description="Disordered" evidence="8">
    <location>
        <begin position="98"/>
        <end position="195"/>
    </location>
</feature>
<protein>
    <recommendedName>
        <fullName evidence="9">Nab2-like CCCH zinc finger domain-containing protein</fullName>
    </recommendedName>
</protein>
<feature type="compositionally biased region" description="Polar residues" evidence="8">
    <location>
        <begin position="100"/>
        <end position="109"/>
    </location>
</feature>
<evidence type="ECO:0000256" key="6">
    <source>
        <dbReference type="ARBA" id="ARBA00022833"/>
    </source>
</evidence>
<dbReference type="Gene3D" id="4.10.1000.30">
    <property type="match status" value="1"/>
</dbReference>
<sequence>MATEVSQGSALAEQLQAVVQPKLVELGWSTGGLDDSALSEYIILMLVNGKSQDQIASELSEDLLNLGPEDAGAQEFSKWLFVQVNALNAGLHGGSYVAPTESTVSTESGMKSEEKEPTADAEMNEAIDGGSGSIPTGPKAMRNGHTNPRDKRMLGNINKTLDRSGDSPLHRVRGTTGSGRINSHSREPPKGPRAKLNHRNIQQMAGGTAPQMQMSGMMSNHLANGMSSLPPGQQMEMLAYWEQGARMMQQLMSNGGVPNGGPVFNPAFQRGNQLPQGKSLFDRVSKPRRQPKSAPKDSDMGGTNDGGTGMDFELSQPTKPASETRCRFDLSCTNLDCTFAHQSPAAKPGMTLDMSTDCSFGVACKNFKCSGKHPSPAKRTSFQSEKDCEWGPMCKNPTCHFRHSTMPPCRNGGDCTIEGCKFAHTRVTCVHNPCTRPGCAFKHADGQKKGKFGDKVWTAHGEGNSHVSERKFVDEEGEEELIIPGHQVTVTPGEAIIT</sequence>
<dbReference type="InterPro" id="IPR040366">
    <property type="entry name" value="Nab2/ZC3H14"/>
</dbReference>
<dbReference type="OrthoDB" id="438553at2759"/>
<dbReference type="PANTHER" id="PTHR14738">
    <property type="entry name" value="ZINC FINGER CCCH DOMAIN-CONTAINING PROTEIN 14"/>
    <property type="match status" value="1"/>
</dbReference>
<evidence type="ECO:0000256" key="4">
    <source>
        <dbReference type="ARBA" id="ARBA00022737"/>
    </source>
</evidence>
<dbReference type="Proteomes" id="UP000799437">
    <property type="component" value="Unassembled WGS sequence"/>
</dbReference>
<evidence type="ECO:0000256" key="8">
    <source>
        <dbReference type="SAM" id="MobiDB-lite"/>
    </source>
</evidence>
<dbReference type="Gene3D" id="4.10.1000.40">
    <property type="match status" value="1"/>
</dbReference>
<organism evidence="10 11">
    <name type="scientific">Pseudovirgaria hyperparasitica</name>
    <dbReference type="NCBI Taxonomy" id="470096"/>
    <lineage>
        <taxon>Eukaryota</taxon>
        <taxon>Fungi</taxon>
        <taxon>Dikarya</taxon>
        <taxon>Ascomycota</taxon>
        <taxon>Pezizomycotina</taxon>
        <taxon>Dothideomycetes</taxon>
        <taxon>Dothideomycetes incertae sedis</taxon>
        <taxon>Acrospermales</taxon>
        <taxon>Acrospermaceae</taxon>
        <taxon>Pseudovirgaria</taxon>
    </lineage>
</organism>
<dbReference type="GeneID" id="54489594"/>
<keyword evidence="5" id="KW-0863">Zinc-finger</keyword>
<dbReference type="GO" id="GO:0043488">
    <property type="term" value="P:regulation of mRNA stability"/>
    <property type="evidence" value="ECO:0007669"/>
    <property type="project" value="InterPro"/>
</dbReference>
<dbReference type="GO" id="GO:0008270">
    <property type="term" value="F:zinc ion binding"/>
    <property type="evidence" value="ECO:0007669"/>
    <property type="project" value="UniProtKB-KW"/>
</dbReference>
<feature type="domain" description="Nab2-like CCCH zinc finger" evidence="9">
    <location>
        <begin position="429"/>
        <end position="448"/>
    </location>
</feature>
<dbReference type="GO" id="GO:0008143">
    <property type="term" value="F:poly(A) binding"/>
    <property type="evidence" value="ECO:0007669"/>
    <property type="project" value="InterPro"/>
</dbReference>
<reference evidence="10" key="1">
    <citation type="journal article" date="2020" name="Stud. Mycol.">
        <title>101 Dothideomycetes genomes: a test case for predicting lifestyles and emergence of pathogens.</title>
        <authorList>
            <person name="Haridas S."/>
            <person name="Albert R."/>
            <person name="Binder M."/>
            <person name="Bloem J."/>
            <person name="Labutti K."/>
            <person name="Salamov A."/>
            <person name="Andreopoulos B."/>
            <person name="Baker S."/>
            <person name="Barry K."/>
            <person name="Bills G."/>
            <person name="Bluhm B."/>
            <person name="Cannon C."/>
            <person name="Castanera R."/>
            <person name="Culley D."/>
            <person name="Daum C."/>
            <person name="Ezra D."/>
            <person name="Gonzalez J."/>
            <person name="Henrissat B."/>
            <person name="Kuo A."/>
            <person name="Liang C."/>
            <person name="Lipzen A."/>
            <person name="Lutzoni F."/>
            <person name="Magnuson J."/>
            <person name="Mondo S."/>
            <person name="Nolan M."/>
            <person name="Ohm R."/>
            <person name="Pangilinan J."/>
            <person name="Park H.-J."/>
            <person name="Ramirez L."/>
            <person name="Alfaro M."/>
            <person name="Sun H."/>
            <person name="Tritt A."/>
            <person name="Yoshinaga Y."/>
            <person name="Zwiers L.-H."/>
            <person name="Turgeon B."/>
            <person name="Goodwin S."/>
            <person name="Spatafora J."/>
            <person name="Crous P."/>
            <person name="Grigoriev I."/>
        </authorList>
    </citation>
    <scope>NUCLEOTIDE SEQUENCE</scope>
    <source>
        <strain evidence="10">CBS 121739</strain>
    </source>
</reference>
<feature type="compositionally biased region" description="Basic and acidic residues" evidence="8">
    <location>
        <begin position="160"/>
        <end position="169"/>
    </location>
</feature>
<proteinExistence type="inferred from homology"/>
<dbReference type="Pfam" id="PF14608">
    <property type="entry name" value="zf-CCCH_2"/>
    <property type="match status" value="4"/>
</dbReference>
<evidence type="ECO:0000256" key="5">
    <source>
        <dbReference type="ARBA" id="ARBA00022771"/>
    </source>
</evidence>
<gene>
    <name evidence="10" type="ORF">EJ05DRAFT_514593</name>
</gene>
<evidence type="ECO:0000256" key="1">
    <source>
        <dbReference type="ARBA" id="ARBA00004123"/>
    </source>
</evidence>
<dbReference type="GO" id="GO:0005737">
    <property type="term" value="C:cytoplasm"/>
    <property type="evidence" value="ECO:0007669"/>
    <property type="project" value="TreeGrafter"/>
</dbReference>
<keyword evidence="3" id="KW-0479">Metal-binding</keyword>
<keyword evidence="11" id="KW-1185">Reference proteome</keyword>
<dbReference type="InterPro" id="IPR055046">
    <property type="entry name" value="Nab2-like_Znf-CCCH"/>
</dbReference>
<dbReference type="EMBL" id="ML996583">
    <property type="protein sequence ID" value="KAF2753633.1"/>
    <property type="molecule type" value="Genomic_DNA"/>
</dbReference>
<name>A0A6A6VTU4_9PEZI</name>
<evidence type="ECO:0000256" key="3">
    <source>
        <dbReference type="ARBA" id="ARBA00022723"/>
    </source>
</evidence>
<evidence type="ECO:0000259" key="9">
    <source>
        <dbReference type="Pfam" id="PF22683"/>
    </source>
</evidence>
<evidence type="ECO:0000256" key="2">
    <source>
        <dbReference type="ARBA" id="ARBA00008423"/>
    </source>
</evidence>
<dbReference type="Gene3D" id="1.10.340.40">
    <property type="entry name" value="Nuclear abundant poly(A) RNA-bind protein 2, N-terminal domain"/>
    <property type="match status" value="1"/>
</dbReference>
<dbReference type="FunFam" id="1.10.340.40:FF:000001">
    <property type="entry name" value="Nuclear polyadenylated RNA-binding protein nab2"/>
    <property type="match status" value="1"/>
</dbReference>
<comment type="similarity">
    <text evidence="2">Belongs to the ZC3H14 family.</text>
</comment>
<dbReference type="GO" id="GO:0005634">
    <property type="term" value="C:nucleus"/>
    <property type="evidence" value="ECO:0007669"/>
    <property type="project" value="UniProtKB-SubCell"/>
</dbReference>
<evidence type="ECO:0000313" key="10">
    <source>
        <dbReference type="EMBL" id="KAF2753633.1"/>
    </source>
</evidence>
<dbReference type="PANTHER" id="PTHR14738:SF29">
    <property type="entry name" value="ZINC FINGER CCCH DOMAIN-CONTAINING PROTEIN 14"/>
    <property type="match status" value="1"/>
</dbReference>
<dbReference type="AlphaFoldDB" id="A0A6A6VTU4"/>
<evidence type="ECO:0000256" key="7">
    <source>
        <dbReference type="ARBA" id="ARBA00023242"/>
    </source>
</evidence>
<dbReference type="InterPro" id="IPR043094">
    <property type="entry name" value="Nab2/ZC3H14_N_sf"/>
</dbReference>
<keyword evidence="6" id="KW-0862">Zinc</keyword>
<dbReference type="Pfam" id="PF22683">
    <property type="entry name" value="Nab2-like_zf-CCCH"/>
    <property type="match status" value="1"/>
</dbReference>
<evidence type="ECO:0000313" key="11">
    <source>
        <dbReference type="Proteomes" id="UP000799437"/>
    </source>
</evidence>
<accession>A0A6A6VTU4</accession>
<comment type="subcellular location">
    <subcellularLocation>
        <location evidence="1">Nucleus</location>
    </subcellularLocation>
</comment>
<keyword evidence="7" id="KW-0539">Nucleus</keyword>
<dbReference type="RefSeq" id="XP_033596084.1">
    <property type="nucleotide sequence ID" value="XM_033748540.1"/>
</dbReference>
<feature type="region of interest" description="Disordered" evidence="8">
    <location>
        <begin position="259"/>
        <end position="318"/>
    </location>
</feature>
<keyword evidence="4" id="KW-0677">Repeat</keyword>